<evidence type="ECO:0000256" key="7">
    <source>
        <dbReference type="ARBA" id="ARBA00023136"/>
    </source>
</evidence>
<comment type="subcellular location">
    <subcellularLocation>
        <location evidence="1">Membrane</location>
        <topology evidence="1">Single-pass membrane protein</topology>
    </subcellularLocation>
</comment>
<evidence type="ECO:0000256" key="5">
    <source>
        <dbReference type="ARBA" id="ARBA00022889"/>
    </source>
</evidence>
<feature type="non-terminal residue" evidence="14">
    <location>
        <position position="1"/>
    </location>
</feature>
<evidence type="ECO:0008006" key="16">
    <source>
        <dbReference type="Google" id="ProtNLM"/>
    </source>
</evidence>
<evidence type="ECO:0000256" key="3">
    <source>
        <dbReference type="ARBA" id="ARBA00022729"/>
    </source>
</evidence>
<dbReference type="InterPro" id="IPR007110">
    <property type="entry name" value="Ig-like_dom"/>
</dbReference>
<feature type="region of interest" description="Disordered" evidence="10">
    <location>
        <begin position="485"/>
        <end position="522"/>
    </location>
</feature>
<feature type="region of interest" description="Disordered" evidence="10">
    <location>
        <begin position="777"/>
        <end position="799"/>
    </location>
</feature>
<keyword evidence="8" id="KW-1015">Disulfide bond</keyword>
<dbReference type="PROSITE" id="PS50853">
    <property type="entry name" value="FN3"/>
    <property type="match status" value="3"/>
</dbReference>
<dbReference type="SMART" id="SM00408">
    <property type="entry name" value="IGc2"/>
    <property type="match status" value="1"/>
</dbReference>
<feature type="compositionally biased region" description="Polar residues" evidence="10">
    <location>
        <begin position="485"/>
        <end position="501"/>
    </location>
</feature>
<feature type="domain" description="Fibronectin type-III" evidence="13">
    <location>
        <begin position="191"/>
        <end position="316"/>
    </location>
</feature>
<dbReference type="InterPro" id="IPR003598">
    <property type="entry name" value="Ig_sub2"/>
</dbReference>
<dbReference type="PANTHER" id="PTHR13817:SF73">
    <property type="entry name" value="FIBRONECTIN TYPE-III DOMAIN-CONTAINING PROTEIN"/>
    <property type="match status" value="1"/>
</dbReference>
<feature type="compositionally biased region" description="Polar residues" evidence="10">
    <location>
        <begin position="510"/>
        <end position="522"/>
    </location>
</feature>
<feature type="domain" description="Fibronectin type-III" evidence="13">
    <location>
        <begin position="3"/>
        <end position="100"/>
    </location>
</feature>
<dbReference type="Pfam" id="PF07679">
    <property type="entry name" value="I-set"/>
    <property type="match status" value="1"/>
</dbReference>
<accession>A0AAD7ZZJ7</accession>
<dbReference type="SUPFAM" id="SSF49265">
    <property type="entry name" value="Fibronectin type III"/>
    <property type="match status" value="2"/>
</dbReference>
<dbReference type="Proteomes" id="UP001233999">
    <property type="component" value="Unassembled WGS sequence"/>
</dbReference>
<protein>
    <recommendedName>
        <fullName evidence="16">Down syndrome cell adhesion molecule-like protein Dscam2</fullName>
    </recommendedName>
</protein>
<dbReference type="PROSITE" id="PS50835">
    <property type="entry name" value="IG_LIKE"/>
    <property type="match status" value="1"/>
</dbReference>
<keyword evidence="7 11" id="KW-0472">Membrane</keyword>
<dbReference type="SUPFAM" id="SSF48726">
    <property type="entry name" value="Immunoglobulin"/>
    <property type="match status" value="1"/>
</dbReference>
<feature type="non-terminal residue" evidence="14">
    <location>
        <position position="824"/>
    </location>
</feature>
<dbReference type="InterPro" id="IPR036116">
    <property type="entry name" value="FN3_sf"/>
</dbReference>
<feature type="compositionally biased region" description="Polar residues" evidence="10">
    <location>
        <begin position="590"/>
        <end position="609"/>
    </location>
</feature>
<dbReference type="SMART" id="SM00409">
    <property type="entry name" value="IG"/>
    <property type="match status" value="1"/>
</dbReference>
<evidence type="ECO:0000259" key="12">
    <source>
        <dbReference type="PROSITE" id="PS50835"/>
    </source>
</evidence>
<proteinExistence type="predicted"/>
<evidence type="ECO:0000313" key="15">
    <source>
        <dbReference type="Proteomes" id="UP001233999"/>
    </source>
</evidence>
<reference evidence="14" key="1">
    <citation type="journal article" date="2023" name="IScience">
        <title>Live-bearing cockroach genome reveals convergent evolutionary mechanisms linked to viviparity in insects and beyond.</title>
        <authorList>
            <person name="Fouks B."/>
            <person name="Harrison M.C."/>
            <person name="Mikhailova A.A."/>
            <person name="Marchal E."/>
            <person name="English S."/>
            <person name="Carruthers M."/>
            <person name="Jennings E.C."/>
            <person name="Chiamaka E.L."/>
            <person name="Frigard R.A."/>
            <person name="Pippel M."/>
            <person name="Attardo G.M."/>
            <person name="Benoit J.B."/>
            <person name="Bornberg-Bauer E."/>
            <person name="Tobe S.S."/>
        </authorList>
    </citation>
    <scope>NUCLEOTIDE SEQUENCE</scope>
    <source>
        <strain evidence="14">Stay&amp;Tobe</strain>
    </source>
</reference>
<evidence type="ECO:0000256" key="8">
    <source>
        <dbReference type="ARBA" id="ARBA00023157"/>
    </source>
</evidence>
<dbReference type="InterPro" id="IPR003961">
    <property type="entry name" value="FN3_dom"/>
</dbReference>
<dbReference type="GO" id="GO:0016020">
    <property type="term" value="C:membrane"/>
    <property type="evidence" value="ECO:0007669"/>
    <property type="project" value="UniProtKB-SubCell"/>
</dbReference>
<dbReference type="EMBL" id="JASPKZ010004931">
    <property type="protein sequence ID" value="KAJ9589566.1"/>
    <property type="molecule type" value="Genomic_DNA"/>
</dbReference>
<sequence>PGPPEQIKALAMTSDSIMVSWTRPLEPNGNIIKYNVYYHSLQHKDEHKETVFGDRELTYEVRRLKEFQQYEFWVTASTTIGEGQSSIKVAQAPVSRVPARIASFSHRVVAGAGQNIMLPCHAVGLPAPNRSWRGPSGNNITPNGNRHHRILPDGGLALGPLRPEDAGNYSCHAENVFGRDEVTYGITVQVSPGPPLLTIPSTSSRSISLQWRLPDDGGSPVIEKYSLLYMFCPSQSVYFNICVISDGLYHSYNSLLYSEYKREFEEWQEVSIDADRKMYTLDNVKCGSNYQIFLTAVNSVGNGKPSSVITATTKGRAPKIPAQDDVLLINSTSVTLFLEAWPSGGCPLQYFVVEYRSRGQKSWTLVSNNIQQEELVIPDLMPATWYAVRVAAHNDAGSSIQEFVFATKTRSGETVLPELVPDTSEQQSTFYAHLNVIIPIISVIICAIAASICVCTIVHRRHYAGYKQGDPGYGAKSLAELENQRNNDQQGNHGQSGQLYSPSPARKGDSSLSGQKGSDTSGQDYEICPYATFSLPGGGNANTNTQTMDYSMQFQTFSQQECYAGQPRPSTSGYGGSKSTKDYYSRVRTKSGSSSRTPTDLKLSRTSKSPPDGLSLEISCISSQQTLPVSVAAASSSSSHHRRNKSPTSGHHHKESQSSSSGVGFSRSRSCSMGTDRERDRERSDSDSSAGGAGSPRRNEPKQITSQYRIPTANHRSSKSTHHGDSVFDLDSSTESAEASPEVNHRVRRSGVMARRGTPSRQNTRNSLVCQEVVPLQPPSGFSDGQELSEAECDREAASGRENVAALPLFRHEELEQELSTLVK</sequence>
<feature type="domain" description="Fibronectin type-III" evidence="13">
    <location>
        <begin position="317"/>
        <end position="412"/>
    </location>
</feature>
<feature type="compositionally biased region" description="Basic residues" evidence="10">
    <location>
        <begin position="639"/>
        <end position="654"/>
    </location>
</feature>
<dbReference type="GO" id="GO:0009653">
    <property type="term" value="P:anatomical structure morphogenesis"/>
    <property type="evidence" value="ECO:0007669"/>
    <property type="project" value="UniProtKB-ARBA"/>
</dbReference>
<keyword evidence="9" id="KW-0393">Immunoglobulin domain</keyword>
<evidence type="ECO:0000259" key="13">
    <source>
        <dbReference type="PROSITE" id="PS50853"/>
    </source>
</evidence>
<evidence type="ECO:0000256" key="11">
    <source>
        <dbReference type="SAM" id="Phobius"/>
    </source>
</evidence>
<evidence type="ECO:0000256" key="9">
    <source>
        <dbReference type="ARBA" id="ARBA00023319"/>
    </source>
</evidence>
<dbReference type="GO" id="GO:0007155">
    <property type="term" value="P:cell adhesion"/>
    <property type="evidence" value="ECO:0007669"/>
    <property type="project" value="UniProtKB-KW"/>
</dbReference>
<organism evidence="14 15">
    <name type="scientific">Diploptera punctata</name>
    <name type="common">Pacific beetle cockroach</name>
    <dbReference type="NCBI Taxonomy" id="6984"/>
    <lineage>
        <taxon>Eukaryota</taxon>
        <taxon>Metazoa</taxon>
        <taxon>Ecdysozoa</taxon>
        <taxon>Arthropoda</taxon>
        <taxon>Hexapoda</taxon>
        <taxon>Insecta</taxon>
        <taxon>Pterygota</taxon>
        <taxon>Neoptera</taxon>
        <taxon>Polyneoptera</taxon>
        <taxon>Dictyoptera</taxon>
        <taxon>Blattodea</taxon>
        <taxon>Blaberoidea</taxon>
        <taxon>Blaberidae</taxon>
        <taxon>Diplopterinae</taxon>
        <taxon>Diploptera</taxon>
    </lineage>
</organism>
<dbReference type="InterPro" id="IPR056754">
    <property type="entry name" value="DSCAM/DSCAML_C"/>
</dbReference>
<dbReference type="AlphaFoldDB" id="A0AAD7ZZJ7"/>
<name>A0AAD7ZZJ7_DIPPU</name>
<keyword evidence="6 11" id="KW-1133">Transmembrane helix</keyword>
<feature type="domain" description="Ig-like" evidence="12">
    <location>
        <begin position="98"/>
        <end position="189"/>
    </location>
</feature>
<feature type="region of interest" description="Disordered" evidence="10">
    <location>
        <begin position="631"/>
        <end position="765"/>
    </location>
</feature>
<keyword evidence="5" id="KW-0130">Cell adhesion</keyword>
<comment type="caution">
    <text evidence="14">The sequence shown here is derived from an EMBL/GenBank/DDBJ whole genome shotgun (WGS) entry which is preliminary data.</text>
</comment>
<keyword evidence="3" id="KW-0732">Signal</keyword>
<evidence type="ECO:0000256" key="10">
    <source>
        <dbReference type="SAM" id="MobiDB-lite"/>
    </source>
</evidence>
<dbReference type="Gene3D" id="2.60.40.10">
    <property type="entry name" value="Immunoglobulins"/>
    <property type="match status" value="4"/>
</dbReference>
<dbReference type="InterPro" id="IPR013783">
    <property type="entry name" value="Ig-like_fold"/>
</dbReference>
<dbReference type="CDD" id="cd00063">
    <property type="entry name" value="FN3"/>
    <property type="match status" value="3"/>
</dbReference>
<evidence type="ECO:0000313" key="14">
    <source>
        <dbReference type="EMBL" id="KAJ9589566.1"/>
    </source>
</evidence>
<dbReference type="Pfam" id="PF00041">
    <property type="entry name" value="fn3"/>
    <property type="match status" value="2"/>
</dbReference>
<dbReference type="InterPro" id="IPR036179">
    <property type="entry name" value="Ig-like_dom_sf"/>
</dbReference>
<reference evidence="14" key="2">
    <citation type="submission" date="2023-05" db="EMBL/GenBank/DDBJ databases">
        <authorList>
            <person name="Fouks B."/>
        </authorList>
    </citation>
    <scope>NUCLEOTIDE SEQUENCE</scope>
    <source>
        <strain evidence="14">Stay&amp;Tobe</strain>
        <tissue evidence="14">Testes</tissue>
    </source>
</reference>
<keyword evidence="15" id="KW-1185">Reference proteome</keyword>
<dbReference type="GO" id="GO:0030154">
    <property type="term" value="P:cell differentiation"/>
    <property type="evidence" value="ECO:0007669"/>
    <property type="project" value="UniProtKB-ARBA"/>
</dbReference>
<evidence type="ECO:0000256" key="4">
    <source>
        <dbReference type="ARBA" id="ARBA00022737"/>
    </source>
</evidence>
<feature type="region of interest" description="Disordered" evidence="10">
    <location>
        <begin position="562"/>
        <end position="616"/>
    </location>
</feature>
<evidence type="ECO:0000256" key="6">
    <source>
        <dbReference type="ARBA" id="ARBA00022989"/>
    </source>
</evidence>
<dbReference type="InterPro" id="IPR003599">
    <property type="entry name" value="Ig_sub"/>
</dbReference>
<feature type="transmembrane region" description="Helical" evidence="11">
    <location>
        <begin position="436"/>
        <end position="458"/>
    </location>
</feature>
<feature type="compositionally biased region" description="Basic and acidic residues" evidence="10">
    <location>
        <begin position="675"/>
        <end position="686"/>
    </location>
</feature>
<evidence type="ECO:0000256" key="1">
    <source>
        <dbReference type="ARBA" id="ARBA00004167"/>
    </source>
</evidence>
<gene>
    <name evidence="14" type="ORF">L9F63_017231</name>
</gene>
<dbReference type="Pfam" id="PF25059">
    <property type="entry name" value="FN3_DSCAM-DSCAML_C"/>
    <property type="match status" value="1"/>
</dbReference>
<keyword evidence="2 11" id="KW-0812">Transmembrane</keyword>
<dbReference type="InterPro" id="IPR050964">
    <property type="entry name" value="Striated_Muscle_Regulatory"/>
</dbReference>
<dbReference type="SMART" id="SM00060">
    <property type="entry name" value="FN3"/>
    <property type="match status" value="3"/>
</dbReference>
<dbReference type="InterPro" id="IPR013098">
    <property type="entry name" value="Ig_I-set"/>
</dbReference>
<keyword evidence="4" id="KW-0677">Repeat</keyword>
<dbReference type="PANTHER" id="PTHR13817">
    <property type="entry name" value="TITIN"/>
    <property type="match status" value="1"/>
</dbReference>
<feature type="compositionally biased region" description="Low complexity" evidence="10">
    <location>
        <begin position="657"/>
        <end position="672"/>
    </location>
</feature>
<evidence type="ECO:0000256" key="2">
    <source>
        <dbReference type="ARBA" id="ARBA00022692"/>
    </source>
</evidence>